<sequence length="98" mass="10986">MNTNLNRPTPLSPLTKVIQIADQIEQLQPGQPATSLFNAFKSAVWQLIQVAANAYSYRLAWAMVTLHARSALRSYENGHSDALRQLKRLIKQSVTLLP</sequence>
<dbReference type="RefSeq" id="WP_182458753.1">
    <property type="nucleotide sequence ID" value="NZ_CP059732.1"/>
</dbReference>
<dbReference type="AlphaFoldDB" id="A0A7G5GRH9"/>
<dbReference type="EMBL" id="CP059732">
    <property type="protein sequence ID" value="QMW01471.1"/>
    <property type="molecule type" value="Genomic_DNA"/>
</dbReference>
<evidence type="ECO:0000313" key="1">
    <source>
        <dbReference type="EMBL" id="QMW01471.1"/>
    </source>
</evidence>
<name>A0A7G5GRH9_9BACT</name>
<evidence type="ECO:0000313" key="2">
    <source>
        <dbReference type="Proteomes" id="UP000515369"/>
    </source>
</evidence>
<dbReference type="Proteomes" id="UP000515369">
    <property type="component" value="Chromosome"/>
</dbReference>
<gene>
    <name evidence="1" type="ORF">H3H32_26440</name>
</gene>
<keyword evidence="2" id="KW-1185">Reference proteome</keyword>
<proteinExistence type="predicted"/>
<accession>A0A7G5GRH9</accession>
<protein>
    <submittedName>
        <fullName evidence="1">Uncharacterized protein</fullName>
    </submittedName>
</protein>
<organism evidence="1 2">
    <name type="scientific">Spirosoma foliorum</name>
    <dbReference type="NCBI Taxonomy" id="2710596"/>
    <lineage>
        <taxon>Bacteria</taxon>
        <taxon>Pseudomonadati</taxon>
        <taxon>Bacteroidota</taxon>
        <taxon>Cytophagia</taxon>
        <taxon>Cytophagales</taxon>
        <taxon>Cytophagaceae</taxon>
        <taxon>Spirosoma</taxon>
    </lineage>
</organism>
<reference evidence="1 2" key="1">
    <citation type="submission" date="2020-07" db="EMBL/GenBank/DDBJ databases">
        <title>Spirosoma foliorum sp. nov., isolated from the leaves on the Nejang mountain Korea, Republic of.</title>
        <authorList>
            <person name="Ho H."/>
            <person name="Lee Y.-J."/>
            <person name="Nurcahyanto D.-A."/>
            <person name="Kim S.-G."/>
        </authorList>
    </citation>
    <scope>NUCLEOTIDE SEQUENCE [LARGE SCALE GENOMIC DNA]</scope>
    <source>
        <strain evidence="1 2">PL0136</strain>
    </source>
</reference>
<dbReference type="KEGG" id="sfol:H3H32_26440"/>